<evidence type="ECO:0000256" key="8">
    <source>
        <dbReference type="PIRSR" id="PIRSR602481-2"/>
    </source>
</evidence>
<dbReference type="Pfam" id="PF01475">
    <property type="entry name" value="FUR"/>
    <property type="match status" value="1"/>
</dbReference>
<keyword evidence="7" id="KW-0479">Metal-binding</keyword>
<dbReference type="InterPro" id="IPR002481">
    <property type="entry name" value="FUR"/>
</dbReference>
<evidence type="ECO:0000256" key="3">
    <source>
        <dbReference type="ARBA" id="ARBA00022833"/>
    </source>
</evidence>
<dbReference type="EMBL" id="LSGP01000006">
    <property type="protein sequence ID" value="KYZ77810.1"/>
    <property type="molecule type" value="Genomic_DNA"/>
</dbReference>
<dbReference type="InterPro" id="IPR036388">
    <property type="entry name" value="WH-like_DNA-bd_sf"/>
</dbReference>
<comment type="cofactor">
    <cofactor evidence="8">
        <name>Mn(2+)</name>
        <dbReference type="ChEBI" id="CHEBI:29035"/>
    </cofactor>
    <cofactor evidence="8">
        <name>Fe(2+)</name>
        <dbReference type="ChEBI" id="CHEBI:29033"/>
    </cofactor>
    <text evidence="8">Binds 1 Mn(2+) or Fe(2+) ion per subunit.</text>
</comment>
<evidence type="ECO:0000256" key="5">
    <source>
        <dbReference type="ARBA" id="ARBA00023125"/>
    </source>
</evidence>
<dbReference type="Gene3D" id="1.10.10.10">
    <property type="entry name" value="Winged helix-like DNA-binding domain superfamily/Winged helix DNA-binding domain"/>
    <property type="match status" value="1"/>
</dbReference>
<dbReference type="OrthoDB" id="8659436at2"/>
<dbReference type="InterPro" id="IPR036390">
    <property type="entry name" value="WH_DNA-bd_sf"/>
</dbReference>
<feature type="binding site" evidence="8">
    <location>
        <position position="120"/>
    </location>
    <ligand>
        <name>Fe cation</name>
        <dbReference type="ChEBI" id="CHEBI:24875"/>
    </ligand>
</feature>
<protein>
    <recommendedName>
        <fullName evidence="11">Fur family transcriptional regulator</fullName>
    </recommendedName>
</protein>
<dbReference type="GO" id="GO:0000976">
    <property type="term" value="F:transcription cis-regulatory region binding"/>
    <property type="evidence" value="ECO:0007669"/>
    <property type="project" value="TreeGrafter"/>
</dbReference>
<dbReference type="Proteomes" id="UP000076268">
    <property type="component" value="Unassembled WGS sequence"/>
</dbReference>
<dbReference type="GO" id="GO:1900376">
    <property type="term" value="P:regulation of secondary metabolite biosynthetic process"/>
    <property type="evidence" value="ECO:0007669"/>
    <property type="project" value="TreeGrafter"/>
</dbReference>
<dbReference type="AlphaFoldDB" id="A0A154BVH0"/>
<feature type="binding site" evidence="7">
    <location>
        <position position="88"/>
    </location>
    <ligand>
        <name>Zn(2+)</name>
        <dbReference type="ChEBI" id="CHEBI:29105"/>
    </ligand>
</feature>
<name>A0A154BVH0_ANASB</name>
<feature type="binding site" evidence="8">
    <location>
        <position position="82"/>
    </location>
    <ligand>
        <name>Fe cation</name>
        <dbReference type="ChEBI" id="CHEBI:24875"/>
    </ligand>
</feature>
<dbReference type="GO" id="GO:0003700">
    <property type="term" value="F:DNA-binding transcription factor activity"/>
    <property type="evidence" value="ECO:0007669"/>
    <property type="project" value="InterPro"/>
</dbReference>
<keyword evidence="10" id="KW-1185">Reference proteome</keyword>
<dbReference type="GO" id="GO:0045892">
    <property type="term" value="P:negative regulation of DNA-templated transcription"/>
    <property type="evidence" value="ECO:0007669"/>
    <property type="project" value="TreeGrafter"/>
</dbReference>
<accession>A0A154BVH0</accession>
<evidence type="ECO:0000313" key="10">
    <source>
        <dbReference type="Proteomes" id="UP000076268"/>
    </source>
</evidence>
<comment type="caution">
    <text evidence="9">The sequence shown here is derived from an EMBL/GenBank/DDBJ whole genome shotgun (WGS) entry which is preliminary data.</text>
</comment>
<keyword evidence="4" id="KW-0805">Transcription regulation</keyword>
<keyword evidence="2" id="KW-0678">Repressor</keyword>
<dbReference type="InterPro" id="IPR043135">
    <property type="entry name" value="Fur_C"/>
</dbReference>
<dbReference type="SUPFAM" id="SSF46785">
    <property type="entry name" value="Winged helix' DNA-binding domain"/>
    <property type="match status" value="1"/>
</dbReference>
<reference evidence="9 10" key="1">
    <citation type="submission" date="2016-02" db="EMBL/GenBank/DDBJ databases">
        <title>Anaerosporomusa subterraneum gen. nov., sp. nov., a spore-forming obligate anaerobe isolated from saprolite.</title>
        <authorList>
            <person name="Choi J.K."/>
            <person name="Shah M."/>
            <person name="Yee N."/>
        </authorList>
    </citation>
    <scope>NUCLEOTIDE SEQUENCE [LARGE SCALE GENOMIC DNA]</scope>
    <source>
        <strain evidence="9 10">RU4</strain>
    </source>
</reference>
<dbReference type="STRING" id="1794912.AXX12_17260"/>
<evidence type="ECO:0000256" key="4">
    <source>
        <dbReference type="ARBA" id="ARBA00023015"/>
    </source>
</evidence>
<keyword evidence="3 7" id="KW-0862">Zinc</keyword>
<evidence type="ECO:0008006" key="11">
    <source>
        <dbReference type="Google" id="ProtNLM"/>
    </source>
</evidence>
<dbReference type="CDD" id="cd07153">
    <property type="entry name" value="Fur_like"/>
    <property type="match status" value="1"/>
</dbReference>
<feature type="binding site" evidence="7">
    <location>
        <position position="91"/>
    </location>
    <ligand>
        <name>Zn(2+)</name>
        <dbReference type="ChEBI" id="CHEBI:29105"/>
    </ligand>
</feature>
<evidence type="ECO:0000256" key="6">
    <source>
        <dbReference type="ARBA" id="ARBA00023163"/>
    </source>
</evidence>
<evidence type="ECO:0000256" key="1">
    <source>
        <dbReference type="ARBA" id="ARBA00007957"/>
    </source>
</evidence>
<keyword evidence="8" id="KW-0408">Iron</keyword>
<organism evidence="9 10">
    <name type="scientific">Anaerosporomusa subterranea</name>
    <dbReference type="NCBI Taxonomy" id="1794912"/>
    <lineage>
        <taxon>Bacteria</taxon>
        <taxon>Bacillati</taxon>
        <taxon>Bacillota</taxon>
        <taxon>Negativicutes</taxon>
        <taxon>Acetonemataceae</taxon>
        <taxon>Anaerosporomusa</taxon>
    </lineage>
</organism>
<dbReference type="PANTHER" id="PTHR33202:SF7">
    <property type="entry name" value="FERRIC UPTAKE REGULATION PROTEIN"/>
    <property type="match status" value="1"/>
</dbReference>
<sequence length="134" mass="14975">MDTLEKPNRVRTTKQRQAILQVIRSSRAHLTADDIFQQVKKSQPNISLGTVYRNLELLTQAGSLSKAVFSDGKARFEFTGAHHHHLICLSCGSTVDIPVCPVGEEVTAFMKSSNFQPCHHHFEVYGYCAQCVTN</sequence>
<keyword evidence="6" id="KW-0804">Transcription</keyword>
<keyword evidence="5" id="KW-0238">DNA-binding</keyword>
<evidence type="ECO:0000256" key="7">
    <source>
        <dbReference type="PIRSR" id="PIRSR602481-1"/>
    </source>
</evidence>
<dbReference type="GO" id="GO:0008270">
    <property type="term" value="F:zinc ion binding"/>
    <property type="evidence" value="ECO:0007669"/>
    <property type="project" value="TreeGrafter"/>
</dbReference>
<dbReference type="Gene3D" id="3.30.1490.190">
    <property type="match status" value="1"/>
</dbReference>
<proteinExistence type="inferred from homology"/>
<evidence type="ECO:0000313" key="9">
    <source>
        <dbReference type="EMBL" id="KYZ77810.1"/>
    </source>
</evidence>
<dbReference type="PANTHER" id="PTHR33202">
    <property type="entry name" value="ZINC UPTAKE REGULATION PROTEIN"/>
    <property type="match status" value="1"/>
</dbReference>
<gene>
    <name evidence="9" type="ORF">AXX12_17260</name>
</gene>
<evidence type="ECO:0000256" key="2">
    <source>
        <dbReference type="ARBA" id="ARBA00022491"/>
    </source>
</evidence>
<feature type="binding site" evidence="7">
    <location>
        <position position="131"/>
    </location>
    <ligand>
        <name>Zn(2+)</name>
        <dbReference type="ChEBI" id="CHEBI:29105"/>
    </ligand>
</feature>
<feature type="binding site" evidence="7">
    <location>
        <position position="128"/>
    </location>
    <ligand>
        <name>Zn(2+)</name>
        <dbReference type="ChEBI" id="CHEBI:29105"/>
    </ligand>
</feature>
<dbReference type="RefSeq" id="WP_082816663.1">
    <property type="nucleotide sequence ID" value="NZ_LSGP01000006.1"/>
</dbReference>
<comment type="similarity">
    <text evidence="1">Belongs to the Fur family.</text>
</comment>
<comment type="cofactor">
    <cofactor evidence="7">
        <name>Zn(2+)</name>
        <dbReference type="ChEBI" id="CHEBI:29105"/>
    </cofactor>
    <text evidence="7">Binds 1 zinc ion per subunit.</text>
</comment>